<organism evidence="2 3">
    <name type="scientific">Aquibacillus albus</name>
    <dbReference type="NCBI Taxonomy" id="1168171"/>
    <lineage>
        <taxon>Bacteria</taxon>
        <taxon>Bacillati</taxon>
        <taxon>Bacillota</taxon>
        <taxon>Bacilli</taxon>
        <taxon>Bacillales</taxon>
        <taxon>Bacillaceae</taxon>
        <taxon>Aquibacillus</taxon>
    </lineage>
</organism>
<feature type="chain" id="PRO_5045327560" evidence="1">
    <location>
        <begin position="22"/>
        <end position="94"/>
    </location>
</feature>
<evidence type="ECO:0000313" key="3">
    <source>
        <dbReference type="Proteomes" id="UP001296943"/>
    </source>
</evidence>
<evidence type="ECO:0000313" key="2">
    <source>
        <dbReference type="EMBL" id="MBM7572417.1"/>
    </source>
</evidence>
<feature type="signal peptide" evidence="1">
    <location>
        <begin position="1"/>
        <end position="21"/>
    </location>
</feature>
<dbReference type="Proteomes" id="UP001296943">
    <property type="component" value="Unassembled WGS sequence"/>
</dbReference>
<comment type="caution">
    <text evidence="2">The sequence shown here is derived from an EMBL/GenBank/DDBJ whole genome shotgun (WGS) entry which is preliminary data.</text>
</comment>
<gene>
    <name evidence="2" type="ORF">JOC48_002921</name>
</gene>
<evidence type="ECO:0000256" key="1">
    <source>
        <dbReference type="SAM" id="SignalP"/>
    </source>
</evidence>
<dbReference type="EMBL" id="JAFBDR010000017">
    <property type="protein sequence ID" value="MBM7572417.1"/>
    <property type="molecule type" value="Genomic_DNA"/>
</dbReference>
<reference evidence="2 3" key="1">
    <citation type="submission" date="2021-01" db="EMBL/GenBank/DDBJ databases">
        <title>Genomic Encyclopedia of Type Strains, Phase IV (KMG-IV): sequencing the most valuable type-strain genomes for metagenomic binning, comparative biology and taxonomic classification.</title>
        <authorList>
            <person name="Goeker M."/>
        </authorList>
    </citation>
    <scope>NUCLEOTIDE SEQUENCE [LARGE SCALE GENOMIC DNA]</scope>
    <source>
        <strain evidence="2 3">DSM 23711</strain>
    </source>
</reference>
<dbReference type="RefSeq" id="WP_204500793.1">
    <property type="nucleotide sequence ID" value="NZ_JAFBDR010000017.1"/>
</dbReference>
<proteinExistence type="predicted"/>
<accession>A0ABS2N2T6</accession>
<keyword evidence="3" id="KW-1185">Reference proteome</keyword>
<name>A0ABS2N2T6_9BACI</name>
<keyword evidence="1" id="KW-0732">Signal</keyword>
<protein>
    <submittedName>
        <fullName evidence="2">Gas vesicle protein</fullName>
    </submittedName>
</protein>
<sequence length="94" mass="10339">MSNRKLLKGVVLGAIAGGALAMLDQSTRNEVMGKVKETCTNTKYIVKHPSEAIHKLRTSYDTFANELSGGVNTTLNVLEKIQEFLDSLEVDEKK</sequence>